<evidence type="ECO:0000313" key="2">
    <source>
        <dbReference type="Proteomes" id="UP000288972"/>
    </source>
</evidence>
<proteinExistence type="predicted"/>
<protein>
    <submittedName>
        <fullName evidence="1">Uncharacterized protein</fullName>
    </submittedName>
</protein>
<dbReference type="AlphaFoldDB" id="A0AAE5X894"/>
<accession>A0AAE5X894</accession>
<organism evidence="1 2">
    <name type="scientific">Bradyrhizobium guangzhouense</name>
    <dbReference type="NCBI Taxonomy" id="1325095"/>
    <lineage>
        <taxon>Bacteria</taxon>
        <taxon>Pseudomonadati</taxon>
        <taxon>Pseudomonadota</taxon>
        <taxon>Alphaproteobacteria</taxon>
        <taxon>Hyphomicrobiales</taxon>
        <taxon>Nitrobacteraceae</taxon>
        <taxon>Bradyrhizobium</taxon>
    </lineage>
</organism>
<evidence type="ECO:0000313" key="1">
    <source>
        <dbReference type="EMBL" id="QAU50373.1"/>
    </source>
</evidence>
<name>A0AAE5X894_9BRAD</name>
<dbReference type="KEGG" id="bgz:XH91_26045"/>
<gene>
    <name evidence="1" type="ORF">XH91_26045</name>
</gene>
<reference evidence="1 2" key="1">
    <citation type="submission" date="2018-06" db="EMBL/GenBank/DDBJ databases">
        <title>Comparative genomics of rhizobia nodulating Arachis hypogaea in China.</title>
        <authorList>
            <person name="Li Y."/>
        </authorList>
    </citation>
    <scope>NUCLEOTIDE SEQUENCE [LARGE SCALE GENOMIC DNA]</scope>
    <source>
        <strain evidence="1 2">CCBAU 51670</strain>
    </source>
</reference>
<dbReference type="EMBL" id="CP030053">
    <property type="protein sequence ID" value="QAU50373.1"/>
    <property type="molecule type" value="Genomic_DNA"/>
</dbReference>
<sequence>MTGSSEKAAFARQTLEYCYASAATKLPRQIAGVELRTSGRFVEPAGGSHLIGADMDRLKLSLKLALLVAPFLLSTGSALGRDDGRFTDSPLKPWFDSLRSHLGPCCSDADGVAVADPDWDSHNGHYRVRLDGEWVDVPDEAVITEPNRAGRTMVWPVKTVFGVSIRCFMPGSMI</sequence>
<dbReference type="Proteomes" id="UP000288972">
    <property type="component" value="Chromosome"/>
</dbReference>